<feature type="active site" description="For autocatalytic cleavage activity" evidence="12">
    <location>
        <position position="165"/>
    </location>
</feature>
<keyword evidence="6 12" id="KW-0068">Autocatalytic cleavage</keyword>
<dbReference type="InterPro" id="IPR036388">
    <property type="entry name" value="WH-like_DNA-bd_sf"/>
</dbReference>
<dbReference type="HAMAP" id="MF_00015">
    <property type="entry name" value="LexA"/>
    <property type="match status" value="1"/>
</dbReference>
<dbReference type="Gene3D" id="2.10.109.10">
    <property type="entry name" value="Umud Fragment, subunit A"/>
    <property type="match status" value="1"/>
</dbReference>
<dbReference type="Proteomes" id="UP000230084">
    <property type="component" value="Unassembled WGS sequence"/>
</dbReference>
<name>A0A2H0RM80_9BACT</name>
<keyword evidence="8 12" id="KW-0238">DNA-binding</keyword>
<reference evidence="16 17" key="1">
    <citation type="submission" date="2017-09" db="EMBL/GenBank/DDBJ databases">
        <title>Depth-based differentiation of microbial function through sediment-hosted aquifers and enrichment of novel symbionts in the deep terrestrial subsurface.</title>
        <authorList>
            <person name="Probst A.J."/>
            <person name="Ladd B."/>
            <person name="Jarett J.K."/>
            <person name="Geller-Mcgrath D.E."/>
            <person name="Sieber C.M."/>
            <person name="Emerson J.B."/>
            <person name="Anantharaman K."/>
            <person name="Thomas B.C."/>
            <person name="Malmstrom R."/>
            <person name="Stieglmeier M."/>
            <person name="Klingl A."/>
            <person name="Woyke T."/>
            <person name="Ryan C.M."/>
            <person name="Banfield J.F."/>
        </authorList>
    </citation>
    <scope>NUCLEOTIDE SEQUENCE [LARGE SCALE GENOMIC DNA]</scope>
    <source>
        <strain evidence="16">CG10_big_fil_rev_8_21_14_0_10_50_16</strain>
    </source>
</reference>
<keyword evidence="9 12" id="KW-0804">Transcription</keyword>
<comment type="subunit">
    <text evidence="12">Homodimer.</text>
</comment>
<evidence type="ECO:0000256" key="5">
    <source>
        <dbReference type="ARBA" id="ARBA00022801"/>
    </source>
</evidence>
<dbReference type="InterPro" id="IPR039418">
    <property type="entry name" value="LexA-like"/>
</dbReference>
<dbReference type="GO" id="GO:0006508">
    <property type="term" value="P:proteolysis"/>
    <property type="evidence" value="ECO:0007669"/>
    <property type="project" value="InterPro"/>
</dbReference>
<dbReference type="InterPro" id="IPR036390">
    <property type="entry name" value="WH_DNA-bd_sf"/>
</dbReference>
<feature type="domain" description="LexA repressor DNA-binding" evidence="15">
    <location>
        <begin position="3"/>
        <end position="59"/>
    </location>
</feature>
<evidence type="ECO:0000256" key="6">
    <source>
        <dbReference type="ARBA" id="ARBA00022813"/>
    </source>
</evidence>
<keyword evidence="10 12" id="KW-0234">DNA repair</keyword>
<dbReference type="Pfam" id="PF00717">
    <property type="entry name" value="Peptidase_S24"/>
    <property type="match status" value="1"/>
</dbReference>
<dbReference type="GO" id="GO:0006260">
    <property type="term" value="P:DNA replication"/>
    <property type="evidence" value="ECO:0007669"/>
    <property type="project" value="UniProtKB-UniRule"/>
</dbReference>
<dbReference type="Pfam" id="PF01726">
    <property type="entry name" value="LexA_DNA_bind"/>
    <property type="match status" value="1"/>
</dbReference>
<accession>A0A2H0RM80</accession>
<dbReference type="PANTHER" id="PTHR33516:SF2">
    <property type="entry name" value="LEXA REPRESSOR-RELATED"/>
    <property type="match status" value="1"/>
</dbReference>
<comment type="similarity">
    <text evidence="1 12 13">Belongs to the peptidase S24 family.</text>
</comment>
<comment type="catalytic activity">
    <reaction evidence="12">
        <text>Hydrolysis of Ala-|-Gly bond in repressor LexA.</text>
        <dbReference type="EC" id="3.4.21.88"/>
    </reaction>
</comment>
<evidence type="ECO:0000256" key="13">
    <source>
        <dbReference type="RuleBase" id="RU003991"/>
    </source>
</evidence>
<evidence type="ECO:0000256" key="1">
    <source>
        <dbReference type="ARBA" id="ARBA00007484"/>
    </source>
</evidence>
<dbReference type="InterPro" id="IPR006199">
    <property type="entry name" value="LexA_DNA-bd_dom"/>
</dbReference>
<feature type="DNA-binding region" description="H-T-H motif" evidence="12">
    <location>
        <begin position="29"/>
        <end position="49"/>
    </location>
</feature>
<dbReference type="GO" id="GO:0045892">
    <property type="term" value="P:negative regulation of DNA-templated transcription"/>
    <property type="evidence" value="ECO:0007669"/>
    <property type="project" value="UniProtKB-UniRule"/>
</dbReference>
<dbReference type="GO" id="GO:0009432">
    <property type="term" value="P:SOS response"/>
    <property type="evidence" value="ECO:0007669"/>
    <property type="project" value="UniProtKB-UniRule"/>
</dbReference>
<dbReference type="NCBIfam" id="TIGR00498">
    <property type="entry name" value="lexA"/>
    <property type="match status" value="1"/>
</dbReference>
<keyword evidence="5 12" id="KW-0378">Hydrolase</keyword>
<keyword evidence="7 12" id="KW-0805">Transcription regulation</keyword>
<dbReference type="SUPFAM" id="SSF51306">
    <property type="entry name" value="LexA/Signal peptidase"/>
    <property type="match status" value="1"/>
</dbReference>
<evidence type="ECO:0000256" key="4">
    <source>
        <dbReference type="ARBA" id="ARBA00022763"/>
    </source>
</evidence>
<evidence type="ECO:0000259" key="15">
    <source>
        <dbReference type="Pfam" id="PF01726"/>
    </source>
</evidence>
<dbReference type="Gene3D" id="1.10.10.10">
    <property type="entry name" value="Winged helix-like DNA-binding domain superfamily/Winged helix DNA-binding domain"/>
    <property type="match status" value="1"/>
</dbReference>
<evidence type="ECO:0000256" key="11">
    <source>
        <dbReference type="ARBA" id="ARBA00023236"/>
    </source>
</evidence>
<dbReference type="EC" id="3.4.21.88" evidence="12"/>
<keyword evidence="3 12" id="KW-0235">DNA replication</keyword>
<evidence type="ECO:0000256" key="8">
    <source>
        <dbReference type="ARBA" id="ARBA00023125"/>
    </source>
</evidence>
<protein>
    <recommendedName>
        <fullName evidence="12">LexA repressor</fullName>
        <ecNumber evidence="12">3.4.21.88</ecNumber>
    </recommendedName>
</protein>
<dbReference type="GO" id="GO:0003677">
    <property type="term" value="F:DNA binding"/>
    <property type="evidence" value="ECO:0007669"/>
    <property type="project" value="UniProtKB-UniRule"/>
</dbReference>
<evidence type="ECO:0000259" key="14">
    <source>
        <dbReference type="Pfam" id="PF00717"/>
    </source>
</evidence>
<proteinExistence type="inferred from homology"/>
<dbReference type="SUPFAM" id="SSF46785">
    <property type="entry name" value="Winged helix' DNA-binding domain"/>
    <property type="match status" value="1"/>
</dbReference>
<evidence type="ECO:0000256" key="2">
    <source>
        <dbReference type="ARBA" id="ARBA00022491"/>
    </source>
</evidence>
<feature type="domain" description="Peptidase S24/S26A/S26B/S26C" evidence="14">
    <location>
        <begin position="85"/>
        <end position="197"/>
    </location>
</feature>
<evidence type="ECO:0000256" key="9">
    <source>
        <dbReference type="ARBA" id="ARBA00023163"/>
    </source>
</evidence>
<evidence type="ECO:0000256" key="7">
    <source>
        <dbReference type="ARBA" id="ARBA00023015"/>
    </source>
</evidence>
<evidence type="ECO:0000313" key="16">
    <source>
        <dbReference type="EMBL" id="PIR47661.1"/>
    </source>
</evidence>
<dbReference type="GO" id="GO:0006281">
    <property type="term" value="P:DNA repair"/>
    <property type="evidence" value="ECO:0007669"/>
    <property type="project" value="UniProtKB-UniRule"/>
</dbReference>
<dbReference type="PRINTS" id="PR00726">
    <property type="entry name" value="LEXASERPTASE"/>
</dbReference>
<evidence type="ECO:0000256" key="3">
    <source>
        <dbReference type="ARBA" id="ARBA00022705"/>
    </source>
</evidence>
<gene>
    <name evidence="12" type="primary">lexA</name>
    <name evidence="16" type="ORF">COV06_02495</name>
</gene>
<evidence type="ECO:0000313" key="17">
    <source>
        <dbReference type="Proteomes" id="UP000230084"/>
    </source>
</evidence>
<evidence type="ECO:0000256" key="12">
    <source>
        <dbReference type="HAMAP-Rule" id="MF_00015"/>
    </source>
</evidence>
<dbReference type="CDD" id="cd06529">
    <property type="entry name" value="S24_LexA-like"/>
    <property type="match status" value="1"/>
</dbReference>
<dbReference type="InterPro" id="IPR006197">
    <property type="entry name" value="Peptidase_S24_LexA"/>
</dbReference>
<evidence type="ECO:0000256" key="10">
    <source>
        <dbReference type="ARBA" id="ARBA00023204"/>
    </source>
</evidence>
<comment type="function">
    <text evidence="12">Represses a number of genes involved in the response to DNA damage (SOS response), including recA and lexA. In the presence of single-stranded DNA, RecA interacts with LexA causing an autocatalytic cleavage which disrupts the DNA-binding part of LexA, leading to derepression of the SOS regulon and eventually DNA repair.</text>
</comment>
<keyword evidence="4 12" id="KW-0227">DNA damage</keyword>
<comment type="caution">
    <text evidence="16">The sequence shown here is derived from an EMBL/GenBank/DDBJ whole genome shotgun (WGS) entry which is preliminary data.</text>
</comment>
<dbReference type="PANTHER" id="PTHR33516">
    <property type="entry name" value="LEXA REPRESSOR"/>
    <property type="match status" value="1"/>
</dbReference>
<sequence length="207" mass="23041">MGTPLTKKQSEVFSFIKKFVAEEGYAPSYREIAEYFELSSPATAFQHVQALVEKGCLESGAGGLARSIEVVEPEREISDRVAILPFAGLITAGEPIEAVETNDTIAVPADFVVDKMNSYVLRVKGESMIDDGILDGDYVVIERNNYPKNGDVVVALLDNTHATLKRFYKEEKRIRLQPANKTMSPIYVRDVIIQGVVRAVIRRFQTL</sequence>
<dbReference type="InterPro" id="IPR050077">
    <property type="entry name" value="LexA_repressor"/>
</dbReference>
<dbReference type="InterPro" id="IPR006200">
    <property type="entry name" value="LexA"/>
</dbReference>
<dbReference type="EMBL" id="PCYM01000004">
    <property type="protein sequence ID" value="PIR47661.1"/>
    <property type="molecule type" value="Genomic_DNA"/>
</dbReference>
<dbReference type="GO" id="GO:0004252">
    <property type="term" value="F:serine-type endopeptidase activity"/>
    <property type="evidence" value="ECO:0007669"/>
    <property type="project" value="UniProtKB-UniRule"/>
</dbReference>
<organism evidence="16 17">
    <name type="scientific">Candidatus Uhrbacteria bacterium CG10_big_fil_rev_8_21_14_0_10_50_16</name>
    <dbReference type="NCBI Taxonomy" id="1975039"/>
    <lineage>
        <taxon>Bacteria</taxon>
        <taxon>Candidatus Uhriibacteriota</taxon>
    </lineage>
</organism>
<keyword evidence="11 12" id="KW-0742">SOS response</keyword>
<keyword evidence="2 12" id="KW-0678">Repressor</keyword>
<dbReference type="InterPro" id="IPR036286">
    <property type="entry name" value="LexA/Signal_pep-like_sf"/>
</dbReference>
<dbReference type="AlphaFoldDB" id="A0A2H0RM80"/>
<feature type="active site" description="For autocatalytic cleavage activity" evidence="12">
    <location>
        <position position="127"/>
    </location>
</feature>
<dbReference type="InterPro" id="IPR015927">
    <property type="entry name" value="Peptidase_S24_S26A/B/C"/>
</dbReference>
<feature type="site" description="Cleavage; by autolysis" evidence="12">
    <location>
        <begin position="92"/>
        <end position="93"/>
    </location>
</feature>